<reference evidence="2" key="1">
    <citation type="submission" date="2023-02" db="EMBL/GenBank/DDBJ databases">
        <title>Actinomadura rubrobrunea NBRC 14622.</title>
        <authorList>
            <person name="Ichikawa N."/>
            <person name="Sato H."/>
            <person name="Tonouchi N."/>
        </authorList>
    </citation>
    <scope>NUCLEOTIDE SEQUENCE</scope>
    <source>
        <strain evidence="2">NBRC 14622</strain>
    </source>
</reference>
<keyword evidence="3" id="KW-1185">Reference proteome</keyword>
<comment type="caution">
    <text evidence="2">The sequence shown here is derived from an EMBL/GenBank/DDBJ whole genome shotgun (WGS) entry which is preliminary data.</text>
</comment>
<feature type="region of interest" description="Disordered" evidence="1">
    <location>
        <begin position="1"/>
        <end position="22"/>
    </location>
</feature>
<dbReference type="PANTHER" id="PTHR40037:SF1">
    <property type="entry name" value="PHOSPHOESTERASE SAOUHSC_00951-RELATED"/>
    <property type="match status" value="1"/>
</dbReference>
<dbReference type="EMBL" id="BSRZ01000010">
    <property type="protein sequence ID" value="GLW65749.1"/>
    <property type="molecule type" value="Genomic_DNA"/>
</dbReference>
<dbReference type="SUPFAM" id="SSF55144">
    <property type="entry name" value="LigT-like"/>
    <property type="match status" value="1"/>
</dbReference>
<dbReference type="InterPro" id="IPR050580">
    <property type="entry name" value="2H_phosphoesterase_YjcG-like"/>
</dbReference>
<dbReference type="AlphaFoldDB" id="A0A9W6UW32"/>
<dbReference type="PANTHER" id="PTHR40037">
    <property type="entry name" value="PHOSPHOESTERASE YJCG-RELATED"/>
    <property type="match status" value="1"/>
</dbReference>
<protein>
    <submittedName>
        <fullName evidence="2">Phosphoesterase</fullName>
    </submittedName>
</protein>
<evidence type="ECO:0000256" key="1">
    <source>
        <dbReference type="SAM" id="MobiDB-lite"/>
    </source>
</evidence>
<dbReference type="RefSeq" id="WP_227023221.1">
    <property type="nucleotide sequence ID" value="NZ_BSRZ01000010.1"/>
</dbReference>
<organism evidence="2 3">
    <name type="scientific">Actinomadura rubrobrunea</name>
    <dbReference type="NCBI Taxonomy" id="115335"/>
    <lineage>
        <taxon>Bacteria</taxon>
        <taxon>Bacillati</taxon>
        <taxon>Actinomycetota</taxon>
        <taxon>Actinomycetes</taxon>
        <taxon>Streptosporangiales</taxon>
        <taxon>Thermomonosporaceae</taxon>
        <taxon>Actinomadura</taxon>
    </lineage>
</organism>
<sequence>MGSAPPAERTAEPRQAGGQAAGHAARTIGVAIPIPHPYGRELQRVRESFGDRLAACIPTHITLLPPTRIDAADLGAIQEHLTRVARSERPFGLRLHGTGTFRPVSPVVFVAVAEGMDGCARLHDKVLSGPLAQKPQFPYHPHVTVAHHLPDEQMDRAYKELADYEAAFEVWGFSLYEHGADGVWRPQRHFLLGGGTPS</sequence>
<dbReference type="Proteomes" id="UP001165124">
    <property type="component" value="Unassembled WGS sequence"/>
</dbReference>
<name>A0A9W6UW32_9ACTN</name>
<dbReference type="Gene3D" id="3.90.1140.10">
    <property type="entry name" value="Cyclic phosphodiesterase"/>
    <property type="match status" value="1"/>
</dbReference>
<evidence type="ECO:0000313" key="3">
    <source>
        <dbReference type="Proteomes" id="UP001165124"/>
    </source>
</evidence>
<proteinExistence type="predicted"/>
<gene>
    <name evidence="2" type="ORF">Arub01_39930</name>
</gene>
<accession>A0A9W6UW32</accession>
<dbReference type="InterPro" id="IPR009097">
    <property type="entry name" value="Cyclic_Pdiesterase"/>
</dbReference>
<dbReference type="Pfam" id="PF13563">
    <property type="entry name" value="2_5_RNA_ligase2"/>
    <property type="match status" value="1"/>
</dbReference>
<evidence type="ECO:0000313" key="2">
    <source>
        <dbReference type="EMBL" id="GLW65749.1"/>
    </source>
</evidence>